<organism evidence="2 3">
    <name type="scientific">Candidatus Magasanikbacteria bacterium RIFOXYC2_FULL_42_28</name>
    <dbReference type="NCBI Taxonomy" id="1798704"/>
    <lineage>
        <taxon>Bacteria</taxon>
        <taxon>Candidatus Magasanikiibacteriota</taxon>
    </lineage>
</organism>
<dbReference type="STRING" id="1798704.A3J93_01935"/>
<evidence type="ECO:0000313" key="3">
    <source>
        <dbReference type="Proteomes" id="UP000177907"/>
    </source>
</evidence>
<evidence type="ECO:0000256" key="1">
    <source>
        <dbReference type="SAM" id="Coils"/>
    </source>
</evidence>
<dbReference type="AlphaFoldDB" id="A0A1F6NWK0"/>
<dbReference type="Proteomes" id="UP000177907">
    <property type="component" value="Unassembled WGS sequence"/>
</dbReference>
<sequence length="290" mass="33486">MLIEQLLAIAQKGSEKPLVLWLDEFRVLADNLLPNLEVLANEIDQETDVVANLQKLIAVLKEDSPKEIELSRCLSHIADVLDKKAGGRSNETVSNYLRSVMQFTNLAQMGEFAGQTRNNLKNKLSIQDQKDYDLKLFKHEGMLYCLEYYLALYKATVDTPDEKNKRKYIENIEINLGFGKVPGLWIDFSRNEVLNKFIYLVLEDELRLQLLRIYFDLKLKLMKIEMHCDKQMVCQAKYNSITIEEVVGAYKHFLAELLTVFHNVGVENLTSLFFKPYGDKPAVNEVIKML</sequence>
<accession>A0A1F6NWK0</accession>
<proteinExistence type="predicted"/>
<gene>
    <name evidence="2" type="ORF">A3J93_01935</name>
</gene>
<dbReference type="EMBL" id="MFQZ01000004">
    <property type="protein sequence ID" value="OGH88261.1"/>
    <property type="molecule type" value="Genomic_DNA"/>
</dbReference>
<evidence type="ECO:0000313" key="2">
    <source>
        <dbReference type="EMBL" id="OGH88261.1"/>
    </source>
</evidence>
<comment type="caution">
    <text evidence="2">The sequence shown here is derived from an EMBL/GenBank/DDBJ whole genome shotgun (WGS) entry which is preliminary data.</text>
</comment>
<feature type="coiled-coil region" evidence="1">
    <location>
        <begin position="36"/>
        <end position="63"/>
    </location>
</feature>
<reference evidence="2 3" key="1">
    <citation type="journal article" date="2016" name="Nat. Commun.">
        <title>Thousands of microbial genomes shed light on interconnected biogeochemical processes in an aquifer system.</title>
        <authorList>
            <person name="Anantharaman K."/>
            <person name="Brown C.T."/>
            <person name="Hug L.A."/>
            <person name="Sharon I."/>
            <person name="Castelle C.J."/>
            <person name="Probst A.J."/>
            <person name="Thomas B.C."/>
            <person name="Singh A."/>
            <person name="Wilkins M.J."/>
            <person name="Karaoz U."/>
            <person name="Brodie E.L."/>
            <person name="Williams K.H."/>
            <person name="Hubbard S.S."/>
            <person name="Banfield J.F."/>
        </authorList>
    </citation>
    <scope>NUCLEOTIDE SEQUENCE [LARGE SCALE GENOMIC DNA]</scope>
</reference>
<name>A0A1F6NWK0_9BACT</name>
<keyword evidence="1" id="KW-0175">Coiled coil</keyword>
<protein>
    <submittedName>
        <fullName evidence="2">Uncharacterized protein</fullName>
    </submittedName>
</protein>